<feature type="compositionally biased region" description="Acidic residues" evidence="6">
    <location>
        <begin position="532"/>
        <end position="603"/>
    </location>
</feature>
<dbReference type="Proteomes" id="UP001244341">
    <property type="component" value="Chromosome 1b"/>
</dbReference>
<evidence type="ECO:0000256" key="6">
    <source>
        <dbReference type="SAM" id="MobiDB-lite"/>
    </source>
</evidence>
<dbReference type="PANTHER" id="PTHR45646:SF11">
    <property type="entry name" value="SERINE_THREONINE-PROTEIN KINASE DOA"/>
    <property type="match status" value="1"/>
</dbReference>
<feature type="region of interest" description="Disordered" evidence="6">
    <location>
        <begin position="525"/>
        <end position="603"/>
    </location>
</feature>
<dbReference type="CDD" id="cd14134">
    <property type="entry name" value="PKc_CLK"/>
    <property type="match status" value="1"/>
</dbReference>
<organism evidence="8 9">
    <name type="scientific">Tetradesmus obliquus</name>
    <name type="common">Green alga</name>
    <name type="synonym">Acutodesmus obliquus</name>
    <dbReference type="NCBI Taxonomy" id="3088"/>
    <lineage>
        <taxon>Eukaryota</taxon>
        <taxon>Viridiplantae</taxon>
        <taxon>Chlorophyta</taxon>
        <taxon>core chlorophytes</taxon>
        <taxon>Chlorophyceae</taxon>
        <taxon>CS clade</taxon>
        <taxon>Sphaeropleales</taxon>
        <taxon>Scenedesmaceae</taxon>
        <taxon>Tetradesmus</taxon>
    </lineage>
</organism>
<dbReference type="SMART" id="SM00220">
    <property type="entry name" value="S_TKc"/>
    <property type="match status" value="1"/>
</dbReference>
<dbReference type="InterPro" id="IPR008271">
    <property type="entry name" value="Ser/Thr_kinase_AS"/>
</dbReference>
<evidence type="ECO:0000259" key="7">
    <source>
        <dbReference type="SMART" id="SM00220"/>
    </source>
</evidence>
<evidence type="ECO:0000256" key="1">
    <source>
        <dbReference type="ARBA" id="ARBA00022527"/>
    </source>
</evidence>
<feature type="compositionally biased region" description="Basic residues" evidence="6">
    <location>
        <begin position="19"/>
        <end position="33"/>
    </location>
</feature>
<dbReference type="Pfam" id="PF00069">
    <property type="entry name" value="Pkinase"/>
    <property type="match status" value="1"/>
</dbReference>
<gene>
    <name evidence="8" type="ORF">OEZ85_007480</name>
</gene>
<keyword evidence="5" id="KW-0067">ATP-binding</keyword>
<accession>A0ABY8TGC9</accession>
<protein>
    <recommendedName>
        <fullName evidence="7">Protein kinase domain-containing protein</fullName>
    </recommendedName>
</protein>
<evidence type="ECO:0000256" key="3">
    <source>
        <dbReference type="ARBA" id="ARBA00022741"/>
    </source>
</evidence>
<dbReference type="EMBL" id="CP126208">
    <property type="protein sequence ID" value="WIA08010.1"/>
    <property type="molecule type" value="Genomic_DNA"/>
</dbReference>
<feature type="domain" description="Protein kinase" evidence="7">
    <location>
        <begin position="82"/>
        <end position="450"/>
    </location>
</feature>
<evidence type="ECO:0000256" key="4">
    <source>
        <dbReference type="ARBA" id="ARBA00022777"/>
    </source>
</evidence>
<keyword evidence="2" id="KW-0808">Transferase</keyword>
<dbReference type="PANTHER" id="PTHR45646">
    <property type="entry name" value="SERINE/THREONINE-PROTEIN KINASE DOA-RELATED"/>
    <property type="match status" value="1"/>
</dbReference>
<sequence length="603" mass="65505">MSKGPQGGPGNACRARGLTSRRSRMRRVSRFRHSQQVQRPGIPNPIRLSAFKLADKPSPPLRGDDKEGHYNYELGENISSRYKILSKFGEGTFGRVLECWDRKHKDYVAVKIVRNVDKYRHAAMIELEVLNTLERNDPDAKRHCVKLKEWFQYRGHVCMVFEKLGPSLYDFLRRNEYQPLPLALVQAVARQLLVAVAYMHELGLVHTDLKPENILLAAQDHMKLPAVPPATVERRVPRDSTIKVIDFGSATFEDGYHSSIISTRHYRAPEVILGLGWSFACDLWSCGCILVELAVGDALFQTHENLEHLAMMQQVLGPIPEAMSSKADKHSARYFTTAPTGAAAAAGDPGSSAALAAAVAAAEASAAAAAAAAAGGSLRLAWPEGATRKSLRAVRRLSDLRSLLASHADQAGLPGAGEAMEALAGLIEGLLRYDPATRTTAVEALQHEFFSIHLDMPAAAAVAGGGSAAAAQLVAAGAALDASQLLPALQAAAAAGSWAAASVQQLLQHQQLFQQQQQLQQQQQQQQQQDYAAEEQQEEEEEEEDVEGDEYEDEDEEVEGDAEAGDDEEDVDGDEGEEEEDGDDDLDGGDDVVDEDDADEAEQ</sequence>
<keyword evidence="3" id="KW-0547">Nucleotide-binding</keyword>
<evidence type="ECO:0000256" key="5">
    <source>
        <dbReference type="ARBA" id="ARBA00022840"/>
    </source>
</evidence>
<reference evidence="8 9" key="1">
    <citation type="submission" date="2023-05" db="EMBL/GenBank/DDBJ databases">
        <title>A 100% complete, gapless, phased diploid assembly of the Scenedesmus obliquus UTEX 3031 genome.</title>
        <authorList>
            <person name="Biondi T.C."/>
            <person name="Hanschen E.R."/>
            <person name="Kwon T."/>
            <person name="Eng W."/>
            <person name="Kruse C.P.S."/>
            <person name="Koehler S.I."/>
            <person name="Kunde Y."/>
            <person name="Gleasner C.D."/>
            <person name="You Mak K.T."/>
            <person name="Polle J."/>
            <person name="Hovde B.T."/>
            <person name="Starkenburg S.R."/>
        </authorList>
    </citation>
    <scope>NUCLEOTIDE SEQUENCE [LARGE SCALE GENOMIC DNA]</scope>
    <source>
        <strain evidence="8 9">DOE0152z</strain>
    </source>
</reference>
<keyword evidence="4" id="KW-0418">Kinase</keyword>
<feature type="region of interest" description="Disordered" evidence="6">
    <location>
        <begin position="1"/>
        <end position="43"/>
    </location>
</feature>
<evidence type="ECO:0000313" key="9">
    <source>
        <dbReference type="Proteomes" id="UP001244341"/>
    </source>
</evidence>
<dbReference type="InterPro" id="IPR051175">
    <property type="entry name" value="CLK_kinases"/>
</dbReference>
<proteinExistence type="predicted"/>
<dbReference type="Gene3D" id="1.10.510.10">
    <property type="entry name" value="Transferase(Phosphotransferase) domain 1"/>
    <property type="match status" value="1"/>
</dbReference>
<dbReference type="SUPFAM" id="SSF56112">
    <property type="entry name" value="Protein kinase-like (PK-like)"/>
    <property type="match status" value="1"/>
</dbReference>
<dbReference type="Gene3D" id="3.30.200.20">
    <property type="entry name" value="Phosphorylase Kinase, domain 1"/>
    <property type="match status" value="1"/>
</dbReference>
<evidence type="ECO:0000256" key="2">
    <source>
        <dbReference type="ARBA" id="ARBA00022679"/>
    </source>
</evidence>
<keyword evidence="9" id="KW-1185">Reference proteome</keyword>
<dbReference type="InterPro" id="IPR011009">
    <property type="entry name" value="Kinase-like_dom_sf"/>
</dbReference>
<dbReference type="PROSITE" id="PS00108">
    <property type="entry name" value="PROTEIN_KINASE_ST"/>
    <property type="match status" value="1"/>
</dbReference>
<name>A0ABY8TGC9_TETOB</name>
<dbReference type="InterPro" id="IPR000719">
    <property type="entry name" value="Prot_kinase_dom"/>
</dbReference>
<feature type="compositionally biased region" description="Gly residues" evidence="6">
    <location>
        <begin position="1"/>
        <end position="10"/>
    </location>
</feature>
<keyword evidence="1" id="KW-0723">Serine/threonine-protein kinase</keyword>
<evidence type="ECO:0000313" key="8">
    <source>
        <dbReference type="EMBL" id="WIA08010.1"/>
    </source>
</evidence>